<reference evidence="2" key="1">
    <citation type="submission" date="2018-11" db="EMBL/GenBank/DDBJ databases">
        <authorList>
            <person name="Grassa J C."/>
        </authorList>
    </citation>
    <scope>NUCLEOTIDE SEQUENCE [LARGE SCALE GENOMIC DNA]</scope>
</reference>
<evidence type="ECO:0000313" key="2">
    <source>
        <dbReference type="EnsemblPlants" id="cds.evm.model.09.286"/>
    </source>
</evidence>
<dbReference type="PANTHER" id="PTHR46890">
    <property type="entry name" value="NON-LTR RETROLELEMENT REVERSE TRANSCRIPTASE-LIKE PROTEIN-RELATED"/>
    <property type="match status" value="1"/>
</dbReference>
<evidence type="ECO:0000259" key="1">
    <source>
        <dbReference type="Pfam" id="PF00078"/>
    </source>
</evidence>
<reference evidence="2" key="2">
    <citation type="submission" date="2021-03" db="UniProtKB">
        <authorList>
            <consortium name="EnsemblPlants"/>
        </authorList>
    </citation>
    <scope>IDENTIFICATION</scope>
</reference>
<accession>A0A803QFN2</accession>
<keyword evidence="3" id="KW-1185">Reference proteome</keyword>
<name>A0A803QFN2_CANSA</name>
<organism evidence="2 3">
    <name type="scientific">Cannabis sativa</name>
    <name type="common">Hemp</name>
    <name type="synonym">Marijuana</name>
    <dbReference type="NCBI Taxonomy" id="3483"/>
    <lineage>
        <taxon>Eukaryota</taxon>
        <taxon>Viridiplantae</taxon>
        <taxon>Streptophyta</taxon>
        <taxon>Embryophyta</taxon>
        <taxon>Tracheophyta</taxon>
        <taxon>Spermatophyta</taxon>
        <taxon>Magnoliopsida</taxon>
        <taxon>eudicotyledons</taxon>
        <taxon>Gunneridae</taxon>
        <taxon>Pentapetalae</taxon>
        <taxon>rosids</taxon>
        <taxon>fabids</taxon>
        <taxon>Rosales</taxon>
        <taxon>Cannabaceae</taxon>
        <taxon>Cannabis</taxon>
    </lineage>
</organism>
<proteinExistence type="predicted"/>
<dbReference type="EMBL" id="UZAU01000721">
    <property type="status" value="NOT_ANNOTATED_CDS"/>
    <property type="molecule type" value="Genomic_DNA"/>
</dbReference>
<evidence type="ECO:0000313" key="3">
    <source>
        <dbReference type="Proteomes" id="UP000596661"/>
    </source>
</evidence>
<dbReference type="EnsemblPlants" id="evm.model.09.286">
    <property type="protein sequence ID" value="cds.evm.model.09.286"/>
    <property type="gene ID" value="evm.TU.09.286"/>
</dbReference>
<dbReference type="PANTHER" id="PTHR46890:SF48">
    <property type="entry name" value="RNA-DIRECTED DNA POLYMERASE"/>
    <property type="match status" value="1"/>
</dbReference>
<dbReference type="Proteomes" id="UP000596661">
    <property type="component" value="Chromosome 9"/>
</dbReference>
<dbReference type="Gramene" id="evm.model.09.286">
    <property type="protein sequence ID" value="cds.evm.model.09.286"/>
    <property type="gene ID" value="evm.TU.09.286"/>
</dbReference>
<dbReference type="AlphaFoldDB" id="A0A803QFN2"/>
<dbReference type="Pfam" id="PF00078">
    <property type="entry name" value="RVT_1"/>
    <property type="match status" value="1"/>
</dbReference>
<dbReference type="InterPro" id="IPR000477">
    <property type="entry name" value="RT_dom"/>
</dbReference>
<feature type="domain" description="Reverse transcriptase" evidence="1">
    <location>
        <begin position="63"/>
        <end position="147"/>
    </location>
</feature>
<dbReference type="OMA" id="DECLHAT"/>
<dbReference type="InterPro" id="IPR052343">
    <property type="entry name" value="Retrotransposon-Effector_Assoc"/>
</dbReference>
<sequence>MSPLKASGPDGMLDNFFIDHWDTVGKDVVAAVTRFFETGEFAKEINQTFVVLIQKKIGANCFDYFRPISLCNFTYKIISKLLANQLRPLLKDLLSPFQSAFVLGRWIAENSIMVHEVLDSFKKLKGPEGYVGLKLDMSKAYDRIKLSFWG</sequence>
<protein>
    <recommendedName>
        <fullName evidence="1">Reverse transcriptase domain-containing protein</fullName>
    </recommendedName>
</protein>